<evidence type="ECO:0000256" key="1">
    <source>
        <dbReference type="SAM" id="MobiDB-lite"/>
    </source>
</evidence>
<dbReference type="AlphaFoldDB" id="A0A5J5F7Y7"/>
<keyword evidence="4" id="KW-1185">Reference proteome</keyword>
<accession>A0A5J5F7Y7</accession>
<protein>
    <submittedName>
        <fullName evidence="3">Uncharacterized protein</fullName>
    </submittedName>
</protein>
<proteinExistence type="predicted"/>
<sequence>MTTTTITTTTTTTMMWGGRTNAFFFLFFFLSLSAYNYHVYYPPPRSQAGLESRGCVVEKEKRAESVTERAGSRSGGGSINQAEHKERRRCLC</sequence>
<gene>
    <name evidence="3" type="ORF">FN846DRAFT_931164</name>
</gene>
<name>A0A5J5F7Y7_9PEZI</name>
<evidence type="ECO:0000313" key="3">
    <source>
        <dbReference type="EMBL" id="KAA8913158.1"/>
    </source>
</evidence>
<keyword evidence="2" id="KW-0472">Membrane</keyword>
<feature type="transmembrane region" description="Helical" evidence="2">
    <location>
        <begin position="22"/>
        <end position="40"/>
    </location>
</feature>
<dbReference type="EMBL" id="VXIS01000017">
    <property type="protein sequence ID" value="KAA8913158.1"/>
    <property type="molecule type" value="Genomic_DNA"/>
</dbReference>
<keyword evidence="2" id="KW-1133">Transmembrane helix</keyword>
<feature type="compositionally biased region" description="Basic and acidic residues" evidence="1">
    <location>
        <begin position="61"/>
        <end position="71"/>
    </location>
</feature>
<keyword evidence="2" id="KW-0812">Transmembrane</keyword>
<comment type="caution">
    <text evidence="3">The sequence shown here is derived from an EMBL/GenBank/DDBJ whole genome shotgun (WGS) entry which is preliminary data.</text>
</comment>
<reference evidence="3 4" key="1">
    <citation type="submission" date="2019-09" db="EMBL/GenBank/DDBJ databases">
        <title>Draft genome of the ectomycorrhizal ascomycete Sphaerosporella brunnea.</title>
        <authorList>
            <consortium name="DOE Joint Genome Institute"/>
            <person name="Benucci G.M."/>
            <person name="Marozzi G."/>
            <person name="Antonielli L."/>
            <person name="Sanchez S."/>
            <person name="Marco P."/>
            <person name="Wang X."/>
            <person name="Falini L.B."/>
            <person name="Barry K."/>
            <person name="Haridas S."/>
            <person name="Lipzen A."/>
            <person name="Labutti K."/>
            <person name="Grigoriev I.V."/>
            <person name="Murat C."/>
            <person name="Martin F."/>
            <person name="Albertini E."/>
            <person name="Donnini D."/>
            <person name="Bonito G."/>
        </authorList>
    </citation>
    <scope>NUCLEOTIDE SEQUENCE [LARGE SCALE GENOMIC DNA]</scope>
    <source>
        <strain evidence="3 4">Sb_GMNB300</strain>
    </source>
</reference>
<organism evidence="3 4">
    <name type="scientific">Sphaerosporella brunnea</name>
    <dbReference type="NCBI Taxonomy" id="1250544"/>
    <lineage>
        <taxon>Eukaryota</taxon>
        <taxon>Fungi</taxon>
        <taxon>Dikarya</taxon>
        <taxon>Ascomycota</taxon>
        <taxon>Pezizomycotina</taxon>
        <taxon>Pezizomycetes</taxon>
        <taxon>Pezizales</taxon>
        <taxon>Pyronemataceae</taxon>
        <taxon>Sphaerosporella</taxon>
    </lineage>
</organism>
<dbReference type="InParanoid" id="A0A5J5F7Y7"/>
<evidence type="ECO:0000313" key="4">
    <source>
        <dbReference type="Proteomes" id="UP000326924"/>
    </source>
</evidence>
<feature type="region of interest" description="Disordered" evidence="1">
    <location>
        <begin position="61"/>
        <end position="92"/>
    </location>
</feature>
<evidence type="ECO:0000256" key="2">
    <source>
        <dbReference type="SAM" id="Phobius"/>
    </source>
</evidence>
<dbReference type="Proteomes" id="UP000326924">
    <property type="component" value="Unassembled WGS sequence"/>
</dbReference>